<name>A0A2S2CQG8_9PROT</name>
<gene>
    <name evidence="6" type="ORF">DEW08_10535</name>
</gene>
<dbReference type="InterPro" id="IPR005119">
    <property type="entry name" value="LysR_subst-bd"/>
</dbReference>
<dbReference type="AlphaFoldDB" id="A0A2S2CQG8"/>
<evidence type="ECO:0000256" key="3">
    <source>
        <dbReference type="ARBA" id="ARBA00023125"/>
    </source>
</evidence>
<dbReference type="FunFam" id="1.10.10.10:FF:000001">
    <property type="entry name" value="LysR family transcriptional regulator"/>
    <property type="match status" value="1"/>
</dbReference>
<evidence type="ECO:0000256" key="1">
    <source>
        <dbReference type="ARBA" id="ARBA00009437"/>
    </source>
</evidence>
<dbReference type="CDD" id="cd08421">
    <property type="entry name" value="PBP2_LTTR_like_1"/>
    <property type="match status" value="1"/>
</dbReference>
<feature type="domain" description="HTH lysR-type" evidence="5">
    <location>
        <begin position="3"/>
        <end position="60"/>
    </location>
</feature>
<dbReference type="Gene3D" id="3.40.190.290">
    <property type="match status" value="1"/>
</dbReference>
<dbReference type="InterPro" id="IPR050950">
    <property type="entry name" value="HTH-type_LysR_regulators"/>
</dbReference>
<keyword evidence="4" id="KW-0804">Transcription</keyword>
<dbReference type="Pfam" id="PF03466">
    <property type="entry name" value="LysR_substrate"/>
    <property type="match status" value="1"/>
</dbReference>
<evidence type="ECO:0000259" key="5">
    <source>
        <dbReference type="PROSITE" id="PS50931"/>
    </source>
</evidence>
<dbReference type="SUPFAM" id="SSF53850">
    <property type="entry name" value="Periplasmic binding protein-like II"/>
    <property type="match status" value="1"/>
</dbReference>
<dbReference type="PANTHER" id="PTHR30419:SF2">
    <property type="entry name" value="LYSR FAMILY TRANSCRIPTIONAL REGULATOR"/>
    <property type="match status" value="1"/>
</dbReference>
<dbReference type="Pfam" id="PF00126">
    <property type="entry name" value="HTH_1"/>
    <property type="match status" value="1"/>
</dbReference>
<evidence type="ECO:0000313" key="6">
    <source>
        <dbReference type="EMBL" id="AWK86620.1"/>
    </source>
</evidence>
<evidence type="ECO:0000256" key="4">
    <source>
        <dbReference type="ARBA" id="ARBA00023163"/>
    </source>
</evidence>
<dbReference type="SUPFAM" id="SSF46785">
    <property type="entry name" value="Winged helix' DNA-binding domain"/>
    <property type="match status" value="1"/>
</dbReference>
<organism evidence="6 7">
    <name type="scientific">Azospirillum thermophilum</name>
    <dbReference type="NCBI Taxonomy" id="2202148"/>
    <lineage>
        <taxon>Bacteria</taxon>
        <taxon>Pseudomonadati</taxon>
        <taxon>Pseudomonadota</taxon>
        <taxon>Alphaproteobacteria</taxon>
        <taxon>Rhodospirillales</taxon>
        <taxon>Azospirillaceae</taxon>
        <taxon>Azospirillum</taxon>
    </lineage>
</organism>
<keyword evidence="3" id="KW-0238">DNA-binding</keyword>
<dbReference type="PANTHER" id="PTHR30419">
    <property type="entry name" value="HTH-TYPE TRANSCRIPTIONAL REGULATOR YBHD"/>
    <property type="match status" value="1"/>
</dbReference>
<dbReference type="Proteomes" id="UP000245629">
    <property type="component" value="Chromosome 2"/>
</dbReference>
<evidence type="ECO:0000313" key="7">
    <source>
        <dbReference type="Proteomes" id="UP000245629"/>
    </source>
</evidence>
<comment type="similarity">
    <text evidence="1">Belongs to the LysR transcriptional regulatory family.</text>
</comment>
<dbReference type="GO" id="GO:0003677">
    <property type="term" value="F:DNA binding"/>
    <property type="evidence" value="ECO:0007669"/>
    <property type="project" value="UniProtKB-KW"/>
</dbReference>
<dbReference type="GO" id="GO:0003700">
    <property type="term" value="F:DNA-binding transcription factor activity"/>
    <property type="evidence" value="ECO:0007669"/>
    <property type="project" value="InterPro"/>
</dbReference>
<evidence type="ECO:0000256" key="2">
    <source>
        <dbReference type="ARBA" id="ARBA00023015"/>
    </source>
</evidence>
<dbReference type="KEGG" id="azz:DEW08_10535"/>
<dbReference type="RefSeq" id="WP_109326931.1">
    <property type="nucleotide sequence ID" value="NZ_CP029353.1"/>
</dbReference>
<dbReference type="OrthoDB" id="9785974at2"/>
<dbReference type="InterPro" id="IPR000847">
    <property type="entry name" value="LysR_HTH_N"/>
</dbReference>
<dbReference type="EMBL" id="CP029353">
    <property type="protein sequence ID" value="AWK86620.1"/>
    <property type="molecule type" value="Genomic_DNA"/>
</dbReference>
<accession>A0A2S2CQG8</accession>
<dbReference type="InterPro" id="IPR036388">
    <property type="entry name" value="WH-like_DNA-bd_sf"/>
</dbReference>
<keyword evidence="2" id="KW-0805">Transcription regulation</keyword>
<protein>
    <submittedName>
        <fullName evidence="6">LysR family transcriptional regulator</fullName>
    </submittedName>
</protein>
<proteinExistence type="inferred from homology"/>
<dbReference type="PROSITE" id="PS50931">
    <property type="entry name" value="HTH_LYSR"/>
    <property type="match status" value="1"/>
</dbReference>
<dbReference type="Gene3D" id="1.10.10.10">
    <property type="entry name" value="Winged helix-like DNA-binding domain superfamily/Winged helix DNA-binding domain"/>
    <property type="match status" value="1"/>
</dbReference>
<dbReference type="InterPro" id="IPR036390">
    <property type="entry name" value="WH_DNA-bd_sf"/>
</dbReference>
<dbReference type="GO" id="GO:0005829">
    <property type="term" value="C:cytosol"/>
    <property type="evidence" value="ECO:0007669"/>
    <property type="project" value="TreeGrafter"/>
</dbReference>
<sequence length="310" mass="34029">MRFDLTDLRLFLHVVEAASITHGAERSHLALASASARIRGMEEALGVPLLERGRRGVRPTPAGRALVHHARMVTEQLERMRGELGAYARGLKGHVRVMSNTAALTEFLPELLGSFLAANPSVDIDLQERLSYEIVQAVAEGLTDIGIVSDSADPADLQVFPFRTDAMVLVVPRDHPLAGHRQIAFREVMGAEFVGLSTGSAFQDHLDQHAARAGRPLKMRVRLRSFEAVCRMVEQGVGIAVVSETAARRCRRTMALWTVRLTDPWAKRALTIAVRRFDALPLHAQRLVEHLRAPEAAASRPSHAPPAQPA</sequence>
<reference evidence="7" key="1">
    <citation type="submission" date="2018-05" db="EMBL/GenBank/DDBJ databases">
        <title>Azospirillum thermophila sp. nov., a novel isolated from hot spring.</title>
        <authorList>
            <person name="Zhao Z."/>
        </authorList>
    </citation>
    <scope>NUCLEOTIDE SEQUENCE [LARGE SCALE GENOMIC DNA]</scope>
    <source>
        <strain evidence="7">CFH 70021</strain>
    </source>
</reference>
<keyword evidence="7" id="KW-1185">Reference proteome</keyword>